<dbReference type="InterPro" id="IPR029033">
    <property type="entry name" value="His_PPase_superfam"/>
</dbReference>
<evidence type="ECO:0000256" key="2">
    <source>
        <dbReference type="ARBA" id="ARBA00023235"/>
    </source>
</evidence>
<name>A0A9W6HT09_9MICO</name>
<dbReference type="InterPro" id="IPR001345">
    <property type="entry name" value="PG/BPGM_mutase_AS"/>
</dbReference>
<reference evidence="5" key="1">
    <citation type="journal article" date="2014" name="Int. J. Syst. Evol. Microbiol.">
        <title>Complete genome sequence of Corynebacterium casei LMG S-19264T (=DSM 44701T), isolated from a smear-ripened cheese.</title>
        <authorList>
            <consortium name="US DOE Joint Genome Institute (JGI-PGF)"/>
            <person name="Walter F."/>
            <person name="Albersmeier A."/>
            <person name="Kalinowski J."/>
            <person name="Ruckert C."/>
        </authorList>
    </citation>
    <scope>NUCLEOTIDE SEQUENCE</scope>
    <source>
        <strain evidence="5">VKM Ac-1958</strain>
    </source>
</reference>
<evidence type="ECO:0000256" key="1">
    <source>
        <dbReference type="ARBA" id="ARBA00023152"/>
    </source>
</evidence>
<gene>
    <name evidence="5" type="ORF">GCM10017596_20670</name>
</gene>
<dbReference type="SMART" id="SM00855">
    <property type="entry name" value="PGAM"/>
    <property type="match status" value="1"/>
</dbReference>
<dbReference type="Gene3D" id="3.40.50.1240">
    <property type="entry name" value="Phosphoglycerate mutase-like"/>
    <property type="match status" value="1"/>
</dbReference>
<proteinExistence type="predicted"/>
<keyword evidence="1" id="KW-0324">Glycolysis</keyword>
<dbReference type="PROSITE" id="PS00175">
    <property type="entry name" value="PG_MUTASE"/>
    <property type="match status" value="1"/>
</dbReference>
<protein>
    <submittedName>
        <fullName evidence="5">Phosphoglycerate mutase</fullName>
    </submittedName>
</protein>
<dbReference type="CDD" id="cd07067">
    <property type="entry name" value="HP_PGM_like"/>
    <property type="match status" value="1"/>
</dbReference>
<dbReference type="SUPFAM" id="SSF53254">
    <property type="entry name" value="Phosphoglycerate mutase-like"/>
    <property type="match status" value="1"/>
</dbReference>
<keyword evidence="2" id="KW-0413">Isomerase</keyword>
<dbReference type="EMBL" id="BSET01000002">
    <property type="protein sequence ID" value="GLK02352.1"/>
    <property type="molecule type" value="Genomic_DNA"/>
</dbReference>
<evidence type="ECO:0000256" key="3">
    <source>
        <dbReference type="PIRSR" id="PIRSR613078-1"/>
    </source>
</evidence>
<feature type="binding site" evidence="4">
    <location>
        <position position="58"/>
    </location>
    <ligand>
        <name>substrate</name>
    </ligand>
</feature>
<evidence type="ECO:0000313" key="6">
    <source>
        <dbReference type="Proteomes" id="UP001142325"/>
    </source>
</evidence>
<dbReference type="Pfam" id="PF00300">
    <property type="entry name" value="His_Phos_1"/>
    <property type="match status" value="1"/>
</dbReference>
<dbReference type="InterPro" id="IPR013078">
    <property type="entry name" value="His_Pase_superF_clade-1"/>
</dbReference>
<dbReference type="RefSeq" id="WP_204939905.1">
    <property type="nucleotide sequence ID" value="NZ_BAAAUM010000002.1"/>
</dbReference>
<feature type="active site" description="Proton donor/acceptor" evidence="3">
    <location>
        <position position="83"/>
    </location>
</feature>
<keyword evidence="6" id="KW-1185">Reference proteome</keyword>
<comment type="caution">
    <text evidence="5">The sequence shown here is derived from an EMBL/GenBank/DDBJ whole genome shotgun (WGS) entry which is preliminary data.</text>
</comment>
<sequence length="202" mass="21931">MTFFALVRHGQTAWNFDRRIQGLTDIPLNETGLADARRAADTLRGETFDAVITSPLLRAQQTAEVIASELSLPAPVIAPTLHERAFGEAEGILVQEFLDRYGDWHAEVPGAESFDEVRERALAALDEIARRARARTAPRAPRLIVVTHGGLIRSLVHHASKGTIPAHGSRLLNGSVHRFVADTAGVHLLASDLGQSEELIGV</sequence>
<dbReference type="GO" id="GO:0016791">
    <property type="term" value="F:phosphatase activity"/>
    <property type="evidence" value="ECO:0007669"/>
    <property type="project" value="TreeGrafter"/>
</dbReference>
<accession>A0A9W6HT09</accession>
<feature type="binding site" evidence="4">
    <location>
        <begin position="8"/>
        <end position="15"/>
    </location>
    <ligand>
        <name>substrate</name>
    </ligand>
</feature>
<dbReference type="GO" id="GO:0005737">
    <property type="term" value="C:cytoplasm"/>
    <property type="evidence" value="ECO:0007669"/>
    <property type="project" value="TreeGrafter"/>
</dbReference>
<reference evidence="5" key="2">
    <citation type="submission" date="2023-01" db="EMBL/GenBank/DDBJ databases">
        <authorList>
            <person name="Sun Q."/>
            <person name="Evtushenko L."/>
        </authorList>
    </citation>
    <scope>NUCLEOTIDE SEQUENCE</scope>
    <source>
        <strain evidence="5">VKM Ac-1958</strain>
    </source>
</reference>
<dbReference type="Proteomes" id="UP001142325">
    <property type="component" value="Unassembled WGS sequence"/>
</dbReference>
<evidence type="ECO:0000313" key="5">
    <source>
        <dbReference type="EMBL" id="GLK02352.1"/>
    </source>
</evidence>
<dbReference type="InterPro" id="IPR050275">
    <property type="entry name" value="PGM_Phosphatase"/>
</dbReference>
<dbReference type="PANTHER" id="PTHR48100:SF1">
    <property type="entry name" value="HISTIDINE PHOSPHATASE FAMILY PROTEIN-RELATED"/>
    <property type="match status" value="1"/>
</dbReference>
<dbReference type="PANTHER" id="PTHR48100">
    <property type="entry name" value="BROAD-SPECIFICITY PHOSPHATASE YOR283W-RELATED"/>
    <property type="match status" value="1"/>
</dbReference>
<dbReference type="AlphaFoldDB" id="A0A9W6HT09"/>
<organism evidence="5 6">
    <name type="scientific">Microbacterium keratanolyticum</name>
    <dbReference type="NCBI Taxonomy" id="67574"/>
    <lineage>
        <taxon>Bacteria</taxon>
        <taxon>Bacillati</taxon>
        <taxon>Actinomycetota</taxon>
        <taxon>Actinomycetes</taxon>
        <taxon>Micrococcales</taxon>
        <taxon>Microbacteriaceae</taxon>
        <taxon>Microbacterium</taxon>
    </lineage>
</organism>
<feature type="active site" description="Tele-phosphohistidine intermediate" evidence="3">
    <location>
        <position position="9"/>
    </location>
</feature>
<evidence type="ECO:0000256" key="4">
    <source>
        <dbReference type="PIRSR" id="PIRSR613078-2"/>
    </source>
</evidence>